<protein>
    <recommendedName>
        <fullName evidence="2">Outer membrane protein beta-barrel domain-containing protein</fullName>
    </recommendedName>
</protein>
<evidence type="ECO:0000256" key="1">
    <source>
        <dbReference type="ARBA" id="ARBA00022729"/>
    </source>
</evidence>
<dbReference type="Proteomes" id="UP000316921">
    <property type="component" value="Chromosome"/>
</dbReference>
<keyword evidence="4" id="KW-1185">Reference proteome</keyword>
<dbReference type="RefSeq" id="WP_145067956.1">
    <property type="nucleotide sequence ID" value="NZ_CP036287.1"/>
</dbReference>
<gene>
    <name evidence="3" type="ORF">Pla133_38170</name>
</gene>
<feature type="domain" description="Outer membrane protein beta-barrel" evidence="2">
    <location>
        <begin position="89"/>
        <end position="274"/>
    </location>
</feature>
<sequence>MTRPIDVQTTIPSRTESRSCPSVFVVGAAFALILTASSCATGSMSTAVHAPAIVGMPIAAASGAEPSVAVEAAAASPSAVSNYPLPLSAVPYLAAKPVAQGGGVLGGIGVILGRQKLDDTAAWDGIDNPGVFGMQGWIALDDEGVVALETAVGLAYDSTDVVGVDVDALFTDLTAGLRLGLPIGDPGGFQLRPYVGGGVALASVEVTGDFLGSTVSDDDTTVGFYAHVGVNFPVTEHFEIGADFRILRGTDVTLGGIDTDIDSNRFVLYLGYAF</sequence>
<evidence type="ECO:0000313" key="3">
    <source>
        <dbReference type="EMBL" id="QDU68714.1"/>
    </source>
</evidence>
<dbReference type="SUPFAM" id="SSF56925">
    <property type="entry name" value="OMPA-like"/>
    <property type="match status" value="1"/>
</dbReference>
<keyword evidence="1" id="KW-0732">Signal</keyword>
<proteinExistence type="predicted"/>
<dbReference type="EMBL" id="CP036287">
    <property type="protein sequence ID" value="QDU68714.1"/>
    <property type="molecule type" value="Genomic_DNA"/>
</dbReference>
<dbReference type="KEGG" id="pbap:Pla133_38170"/>
<accession>A0A518BP09</accession>
<dbReference type="InterPro" id="IPR027385">
    <property type="entry name" value="Beta-barrel_OMP"/>
</dbReference>
<organism evidence="3 4">
    <name type="scientific">Engelhardtia mirabilis</name>
    <dbReference type="NCBI Taxonomy" id="2528011"/>
    <lineage>
        <taxon>Bacteria</taxon>
        <taxon>Pseudomonadati</taxon>
        <taxon>Planctomycetota</taxon>
        <taxon>Planctomycetia</taxon>
        <taxon>Planctomycetia incertae sedis</taxon>
        <taxon>Engelhardtia</taxon>
    </lineage>
</organism>
<evidence type="ECO:0000313" key="4">
    <source>
        <dbReference type="Proteomes" id="UP000316921"/>
    </source>
</evidence>
<dbReference type="Gene3D" id="2.40.160.20">
    <property type="match status" value="1"/>
</dbReference>
<dbReference type="Pfam" id="PF13505">
    <property type="entry name" value="OMP_b-brl"/>
    <property type="match status" value="1"/>
</dbReference>
<evidence type="ECO:0000259" key="2">
    <source>
        <dbReference type="Pfam" id="PF13505"/>
    </source>
</evidence>
<name>A0A518BP09_9BACT</name>
<dbReference type="AlphaFoldDB" id="A0A518BP09"/>
<reference evidence="3 4" key="1">
    <citation type="submission" date="2019-02" db="EMBL/GenBank/DDBJ databases">
        <title>Deep-cultivation of Planctomycetes and their phenomic and genomic characterization uncovers novel biology.</title>
        <authorList>
            <person name="Wiegand S."/>
            <person name="Jogler M."/>
            <person name="Boedeker C."/>
            <person name="Pinto D."/>
            <person name="Vollmers J."/>
            <person name="Rivas-Marin E."/>
            <person name="Kohn T."/>
            <person name="Peeters S.H."/>
            <person name="Heuer A."/>
            <person name="Rast P."/>
            <person name="Oberbeckmann S."/>
            <person name="Bunk B."/>
            <person name="Jeske O."/>
            <person name="Meyerdierks A."/>
            <person name="Storesund J.E."/>
            <person name="Kallscheuer N."/>
            <person name="Luecker S."/>
            <person name="Lage O.M."/>
            <person name="Pohl T."/>
            <person name="Merkel B.J."/>
            <person name="Hornburger P."/>
            <person name="Mueller R.-W."/>
            <person name="Bruemmer F."/>
            <person name="Labrenz M."/>
            <person name="Spormann A.M."/>
            <person name="Op den Camp H."/>
            <person name="Overmann J."/>
            <person name="Amann R."/>
            <person name="Jetten M.S.M."/>
            <person name="Mascher T."/>
            <person name="Medema M.H."/>
            <person name="Devos D.P."/>
            <person name="Kaster A.-K."/>
            <person name="Ovreas L."/>
            <person name="Rohde M."/>
            <person name="Galperin M.Y."/>
            <person name="Jogler C."/>
        </authorList>
    </citation>
    <scope>NUCLEOTIDE SEQUENCE [LARGE SCALE GENOMIC DNA]</scope>
    <source>
        <strain evidence="3 4">Pla133</strain>
    </source>
</reference>
<dbReference type="InterPro" id="IPR011250">
    <property type="entry name" value="OMP/PagP_B-barrel"/>
</dbReference>